<proteinExistence type="predicted"/>
<dbReference type="AlphaFoldDB" id="A0AAV4R864"/>
<gene>
    <name evidence="1" type="ORF">CEXT_55111</name>
</gene>
<name>A0AAV4R864_CAEEX</name>
<protein>
    <submittedName>
        <fullName evidence="1">Uncharacterized protein</fullName>
    </submittedName>
</protein>
<comment type="caution">
    <text evidence="1">The sequence shown here is derived from an EMBL/GenBank/DDBJ whole genome shotgun (WGS) entry which is preliminary data.</text>
</comment>
<keyword evidence="2" id="KW-1185">Reference proteome</keyword>
<evidence type="ECO:0000313" key="1">
    <source>
        <dbReference type="EMBL" id="GIY17161.1"/>
    </source>
</evidence>
<accession>A0AAV4R864</accession>
<dbReference type="EMBL" id="BPLR01007473">
    <property type="protein sequence ID" value="GIY17161.1"/>
    <property type="molecule type" value="Genomic_DNA"/>
</dbReference>
<organism evidence="1 2">
    <name type="scientific">Caerostris extrusa</name>
    <name type="common">Bark spider</name>
    <name type="synonym">Caerostris bankana</name>
    <dbReference type="NCBI Taxonomy" id="172846"/>
    <lineage>
        <taxon>Eukaryota</taxon>
        <taxon>Metazoa</taxon>
        <taxon>Ecdysozoa</taxon>
        <taxon>Arthropoda</taxon>
        <taxon>Chelicerata</taxon>
        <taxon>Arachnida</taxon>
        <taxon>Araneae</taxon>
        <taxon>Araneomorphae</taxon>
        <taxon>Entelegynae</taxon>
        <taxon>Araneoidea</taxon>
        <taxon>Araneidae</taxon>
        <taxon>Caerostris</taxon>
    </lineage>
</organism>
<reference evidence="1 2" key="1">
    <citation type="submission" date="2021-06" db="EMBL/GenBank/DDBJ databases">
        <title>Caerostris extrusa draft genome.</title>
        <authorList>
            <person name="Kono N."/>
            <person name="Arakawa K."/>
        </authorList>
    </citation>
    <scope>NUCLEOTIDE SEQUENCE [LARGE SCALE GENOMIC DNA]</scope>
</reference>
<dbReference type="Proteomes" id="UP001054945">
    <property type="component" value="Unassembled WGS sequence"/>
</dbReference>
<sequence>MTAVMNSSENDLNPDSPRIKPQYLQDFFDLRMTTCKENQLGDITPVPQHILLIKFLAQTSRAEAFYCSLIS</sequence>
<evidence type="ECO:0000313" key="2">
    <source>
        <dbReference type="Proteomes" id="UP001054945"/>
    </source>
</evidence>